<accession>A0A7T8QTN3</accession>
<feature type="non-terminal residue" evidence="2">
    <location>
        <position position="51"/>
    </location>
</feature>
<dbReference type="EMBL" id="CP045894">
    <property type="protein sequence ID" value="QQP54682.1"/>
    <property type="molecule type" value="Genomic_DNA"/>
</dbReference>
<evidence type="ECO:0000256" key="1">
    <source>
        <dbReference type="SAM" id="MobiDB-lite"/>
    </source>
</evidence>
<feature type="compositionally biased region" description="Polar residues" evidence="1">
    <location>
        <begin position="8"/>
        <end position="21"/>
    </location>
</feature>
<dbReference type="AlphaFoldDB" id="A0A7T8QTN3"/>
<reference evidence="3" key="1">
    <citation type="submission" date="2021-01" db="EMBL/GenBank/DDBJ databases">
        <title>Caligus Genome Assembly.</title>
        <authorList>
            <person name="Gallardo-Escarate C."/>
        </authorList>
    </citation>
    <scope>NUCLEOTIDE SEQUENCE [LARGE SCALE GENOMIC DNA]</scope>
</reference>
<evidence type="ECO:0000313" key="3">
    <source>
        <dbReference type="Proteomes" id="UP000595437"/>
    </source>
</evidence>
<protein>
    <submittedName>
        <fullName evidence="2">Splicing factor_ arginine/serinerich 16</fullName>
    </submittedName>
</protein>
<keyword evidence="3" id="KW-1185">Reference proteome</keyword>
<name>A0A7T8QTN3_CALRO</name>
<feature type="region of interest" description="Disordered" evidence="1">
    <location>
        <begin position="1"/>
        <end position="30"/>
    </location>
</feature>
<gene>
    <name evidence="2" type="ORF">FKW44_007591</name>
</gene>
<sequence length="51" mass="5404">ESLESGKPGSNTSALNGSASKSKSDTVKAKIQRKLQAQLKKQCKSLRGLLC</sequence>
<evidence type="ECO:0000313" key="2">
    <source>
        <dbReference type="EMBL" id="QQP54682.1"/>
    </source>
</evidence>
<organism evidence="2 3">
    <name type="scientific">Caligus rogercresseyi</name>
    <name type="common">Sea louse</name>
    <dbReference type="NCBI Taxonomy" id="217165"/>
    <lineage>
        <taxon>Eukaryota</taxon>
        <taxon>Metazoa</taxon>
        <taxon>Ecdysozoa</taxon>
        <taxon>Arthropoda</taxon>
        <taxon>Crustacea</taxon>
        <taxon>Multicrustacea</taxon>
        <taxon>Hexanauplia</taxon>
        <taxon>Copepoda</taxon>
        <taxon>Siphonostomatoida</taxon>
        <taxon>Caligidae</taxon>
        <taxon>Caligus</taxon>
    </lineage>
</organism>
<dbReference type="Proteomes" id="UP000595437">
    <property type="component" value="Chromosome 5"/>
</dbReference>
<feature type="non-terminal residue" evidence="2">
    <location>
        <position position="1"/>
    </location>
</feature>
<proteinExistence type="predicted"/>